<proteinExistence type="predicted"/>
<protein>
    <submittedName>
        <fullName evidence="1">Uncharacterized protein</fullName>
    </submittedName>
</protein>
<reference evidence="1 2" key="1">
    <citation type="journal article" date="2018" name="BMC Genomics">
        <title>Comparative genomics of the wheat fungal pathogen Pyrenophora tritici-repentis reveals chromosomal variations and genome plasticity.</title>
        <authorList>
            <person name="Moolhuijzen P."/>
            <person name="See P.T."/>
            <person name="Hane J.K."/>
            <person name="Shi G."/>
            <person name="Liu Z."/>
            <person name="Oliver R.P."/>
            <person name="Moffat C.S."/>
        </authorList>
    </citation>
    <scope>NUCLEOTIDE SEQUENCE [LARGE SCALE GENOMIC DNA]</scope>
    <source>
        <strain evidence="1">M4</strain>
    </source>
</reference>
<dbReference type="KEGG" id="ptrr:90958047"/>
<gene>
    <name evidence="1" type="ORF">PtrM4_146460</name>
</gene>
<name>A0A834RMJ1_9PLEO</name>
<sequence length="48" mass="5282">MALFKLRGVSSLWSIYFDVVSVRDGEGRAGKPGPYTLSTALLLLRQVL</sequence>
<dbReference type="AlphaFoldDB" id="A0A834RMJ1"/>
<organism evidence="1 2">
    <name type="scientific">Pyrenophora tritici-repentis</name>
    <dbReference type="NCBI Taxonomy" id="45151"/>
    <lineage>
        <taxon>Eukaryota</taxon>
        <taxon>Fungi</taxon>
        <taxon>Dikarya</taxon>
        <taxon>Ascomycota</taxon>
        <taxon>Pezizomycotina</taxon>
        <taxon>Dothideomycetes</taxon>
        <taxon>Pleosporomycetidae</taxon>
        <taxon>Pleosporales</taxon>
        <taxon>Pleosporineae</taxon>
        <taxon>Pleosporaceae</taxon>
        <taxon>Pyrenophora</taxon>
    </lineage>
</organism>
<evidence type="ECO:0000313" key="2">
    <source>
        <dbReference type="Proteomes" id="UP000245464"/>
    </source>
</evidence>
<dbReference type="EMBL" id="NQIK02000009">
    <property type="protein sequence ID" value="KAF7566326.1"/>
    <property type="molecule type" value="Genomic_DNA"/>
</dbReference>
<comment type="caution">
    <text evidence="1">The sequence shown here is derived from an EMBL/GenBank/DDBJ whole genome shotgun (WGS) entry which is preliminary data.</text>
</comment>
<evidence type="ECO:0000313" key="1">
    <source>
        <dbReference type="EMBL" id="KAF7566326.1"/>
    </source>
</evidence>
<dbReference type="RefSeq" id="XP_065959858.1">
    <property type="nucleotide sequence ID" value="XM_066109875.1"/>
</dbReference>
<dbReference type="Proteomes" id="UP000245464">
    <property type="component" value="Chromosome 9"/>
</dbReference>
<accession>A0A834RMJ1</accession>
<dbReference type="GeneID" id="90958047"/>